<dbReference type="RefSeq" id="WP_119667472.1">
    <property type="nucleotide sequence ID" value="NZ_QXED01000002.1"/>
</dbReference>
<reference evidence="2 3" key="1">
    <citation type="submission" date="2018-08" db="EMBL/GenBank/DDBJ databases">
        <title>Fibrisoma montanum sp. nov., isolated from Danxia mountain soil.</title>
        <authorList>
            <person name="Huang Y."/>
        </authorList>
    </citation>
    <scope>NUCLEOTIDE SEQUENCE [LARGE SCALE GENOMIC DNA]</scope>
    <source>
        <strain evidence="2 3">HYT19</strain>
    </source>
</reference>
<keyword evidence="1" id="KW-0732">Signal</keyword>
<accession>A0A418MFL6</accession>
<feature type="signal peptide" evidence="1">
    <location>
        <begin position="1"/>
        <end position="22"/>
    </location>
</feature>
<proteinExistence type="predicted"/>
<dbReference type="AlphaFoldDB" id="A0A418MFL6"/>
<evidence type="ECO:0000256" key="1">
    <source>
        <dbReference type="SAM" id="SignalP"/>
    </source>
</evidence>
<evidence type="ECO:0000313" key="3">
    <source>
        <dbReference type="Proteomes" id="UP000283523"/>
    </source>
</evidence>
<evidence type="ECO:0000313" key="2">
    <source>
        <dbReference type="EMBL" id="RIV25590.1"/>
    </source>
</evidence>
<dbReference type="Proteomes" id="UP000283523">
    <property type="component" value="Unassembled WGS sequence"/>
</dbReference>
<dbReference type="EMBL" id="QXED01000002">
    <property type="protein sequence ID" value="RIV25590.1"/>
    <property type="molecule type" value="Genomic_DNA"/>
</dbReference>
<organism evidence="2 3">
    <name type="scientific">Fibrisoma montanum</name>
    <dbReference type="NCBI Taxonomy" id="2305895"/>
    <lineage>
        <taxon>Bacteria</taxon>
        <taxon>Pseudomonadati</taxon>
        <taxon>Bacteroidota</taxon>
        <taxon>Cytophagia</taxon>
        <taxon>Cytophagales</taxon>
        <taxon>Spirosomataceae</taxon>
        <taxon>Fibrisoma</taxon>
    </lineage>
</organism>
<feature type="chain" id="PRO_5019356908" description="VWA domain-containing protein" evidence="1">
    <location>
        <begin position="23"/>
        <end position="287"/>
    </location>
</feature>
<protein>
    <recommendedName>
        <fullName evidence="4">VWA domain-containing protein</fullName>
    </recommendedName>
</protein>
<comment type="caution">
    <text evidence="2">The sequence shown here is derived from an EMBL/GenBank/DDBJ whole genome shotgun (WGS) entry which is preliminary data.</text>
</comment>
<evidence type="ECO:0008006" key="4">
    <source>
        <dbReference type="Google" id="ProtNLM"/>
    </source>
</evidence>
<name>A0A418MFL6_9BACT</name>
<sequence>MTTVFFPLIVLALLFGPLCAGAVPPGTTTRPVNYVVLLDLSDRLLTPDQARRDVALIQAVFNRFEQGVRTQFIINSRDRFRVVIAPQQGIRYRTEPFMDALYLDLSATGMAHKRRRLDSLRTELPKQLTRLYAQATAGKRTPRDFAGCDLWQYVNEQLPTDLDPAYDNRLVVLTDGYFDFEHNTHGVTAGNRATDSRVLDRLRRDPNWRTTLAQPNEGLIPVRKPLPNLTVCVAEVRPKYDTLQEIDLLTALWDKWLRDMHVRRWHVLPWASQSKSLAMLNQILTRL</sequence>
<keyword evidence="3" id="KW-1185">Reference proteome</keyword>
<gene>
    <name evidence="2" type="ORF">DYU11_09890</name>
</gene>
<dbReference type="OrthoDB" id="945646at2"/>